<evidence type="ECO:0000313" key="3">
    <source>
        <dbReference type="Proteomes" id="UP000736335"/>
    </source>
</evidence>
<feature type="compositionally biased region" description="Polar residues" evidence="1">
    <location>
        <begin position="139"/>
        <end position="156"/>
    </location>
</feature>
<evidence type="ECO:0000256" key="1">
    <source>
        <dbReference type="SAM" id="MobiDB-lite"/>
    </source>
</evidence>
<feature type="compositionally biased region" description="Polar residues" evidence="1">
    <location>
        <begin position="346"/>
        <end position="361"/>
    </location>
</feature>
<comment type="caution">
    <text evidence="2">The sequence shown here is derived from an EMBL/GenBank/DDBJ whole genome shotgun (WGS) entry which is preliminary data.</text>
</comment>
<dbReference type="EMBL" id="WIUZ02000008">
    <property type="protein sequence ID" value="KAF9784652.1"/>
    <property type="molecule type" value="Genomic_DNA"/>
</dbReference>
<feature type="region of interest" description="Disordered" evidence="1">
    <location>
        <begin position="27"/>
        <end position="258"/>
    </location>
</feature>
<dbReference type="Proteomes" id="UP000736335">
    <property type="component" value="Unassembled WGS sequence"/>
</dbReference>
<feature type="region of interest" description="Disordered" evidence="1">
    <location>
        <begin position="436"/>
        <end position="460"/>
    </location>
</feature>
<protein>
    <submittedName>
        <fullName evidence="2">Uncharacterized protein</fullName>
    </submittedName>
</protein>
<reference evidence="2" key="2">
    <citation type="submission" date="2020-11" db="EMBL/GenBank/DDBJ databases">
        <authorList>
            <consortium name="DOE Joint Genome Institute"/>
            <person name="Kuo A."/>
            <person name="Miyauchi S."/>
            <person name="Kiss E."/>
            <person name="Drula E."/>
            <person name="Kohler A."/>
            <person name="Sanchez-Garcia M."/>
            <person name="Andreopoulos B."/>
            <person name="Barry K.W."/>
            <person name="Bonito G."/>
            <person name="Buee M."/>
            <person name="Carver A."/>
            <person name="Chen C."/>
            <person name="Cichocki N."/>
            <person name="Clum A."/>
            <person name="Culley D."/>
            <person name="Crous P.W."/>
            <person name="Fauchery L."/>
            <person name="Girlanda M."/>
            <person name="Hayes R."/>
            <person name="Keri Z."/>
            <person name="Labutti K."/>
            <person name="Lipzen A."/>
            <person name="Lombard V."/>
            <person name="Magnuson J."/>
            <person name="Maillard F."/>
            <person name="Morin E."/>
            <person name="Murat C."/>
            <person name="Nolan M."/>
            <person name="Ohm R."/>
            <person name="Pangilinan J."/>
            <person name="Pereira M."/>
            <person name="Perotto S."/>
            <person name="Peter M."/>
            <person name="Riley R."/>
            <person name="Sitrit Y."/>
            <person name="Stielow B."/>
            <person name="Szollosi G."/>
            <person name="Zifcakova L."/>
            <person name="Stursova M."/>
            <person name="Spatafora J.W."/>
            <person name="Tedersoo L."/>
            <person name="Vaario L.-M."/>
            <person name="Yamada A."/>
            <person name="Yan M."/>
            <person name="Wang P."/>
            <person name="Xu J."/>
            <person name="Bruns T."/>
            <person name="Baldrian P."/>
            <person name="Vilgalys R."/>
            <person name="Henrissat B."/>
            <person name="Grigoriev I.V."/>
            <person name="Hibbett D."/>
            <person name="Nagy L.G."/>
            <person name="Martin F.M."/>
        </authorList>
    </citation>
    <scope>NUCLEOTIDE SEQUENCE</scope>
    <source>
        <strain evidence="2">UH-Tt-Lm1</strain>
    </source>
</reference>
<accession>A0A9P6HD62</accession>
<proteinExistence type="predicted"/>
<feature type="compositionally biased region" description="Polar residues" evidence="1">
    <location>
        <begin position="436"/>
        <end position="458"/>
    </location>
</feature>
<gene>
    <name evidence="2" type="ORF">BJ322DRAFT_857686</name>
</gene>
<sequence>MGTGFDDFFAQQEKLMALPEEDVDSYLARRAKHDEPPYELGNMPSLLSDSELLADPLSDPDPVDGRFRNPSANSQGDTNSIFTNAADPVASPLPRTPVKGSAIDQSDEPAPAASRSRRDLSPRRIVLTKQKRAAPTLKIVQSSPIDTFSPVASSTPARPPLGKVVEESPLLGKRPRDEADTSPSKTKHKSKGKGKAVYPSPQYTSPIESPRFDTSAPGPTGKRPRESGGSPGPAPKRKTLRTDVLPTSPINSAVFPPNIELPPVLSWQGSVTVSSDQSHEWPRDDRVIKIKSRLPPLAEVSVADTSVIESFDTSPHKPPTAAKRTGPVNNEKNPQVPVKTAAVETSFLTSPVTSPEKQSTILPPPPPPLKTAQRAQVKNVIADSTVASITSPENSRDEPTSNGKGVADLIAPPPGQAAKTIGITKLRPAATTTLLTETGPSKSSSTTMPLRSKSTLGQVQKKKIPIIPAKKGKEKPPRMTPVEYADMLIEKNNNPNRKIPNVSQHLRGRKIFYAGVDMRYAGDATKKKMEYVRTPCSSNVILIAHNPGSDYQVWRHASP</sequence>
<keyword evidence="3" id="KW-1185">Reference proteome</keyword>
<feature type="region of interest" description="Disordered" evidence="1">
    <location>
        <begin position="309"/>
        <end position="408"/>
    </location>
</feature>
<feature type="compositionally biased region" description="Polar residues" evidence="1">
    <location>
        <begin position="70"/>
        <end position="83"/>
    </location>
</feature>
<reference evidence="2" key="1">
    <citation type="journal article" date="2020" name="Nat. Commun.">
        <title>Large-scale genome sequencing of mycorrhizal fungi provides insights into the early evolution of symbiotic traits.</title>
        <authorList>
            <person name="Miyauchi S."/>
            <person name="Kiss E."/>
            <person name="Kuo A."/>
            <person name="Drula E."/>
            <person name="Kohler A."/>
            <person name="Sanchez-Garcia M."/>
            <person name="Morin E."/>
            <person name="Andreopoulos B."/>
            <person name="Barry K.W."/>
            <person name="Bonito G."/>
            <person name="Buee M."/>
            <person name="Carver A."/>
            <person name="Chen C."/>
            <person name="Cichocki N."/>
            <person name="Clum A."/>
            <person name="Culley D."/>
            <person name="Crous P.W."/>
            <person name="Fauchery L."/>
            <person name="Girlanda M."/>
            <person name="Hayes R.D."/>
            <person name="Keri Z."/>
            <person name="LaButti K."/>
            <person name="Lipzen A."/>
            <person name="Lombard V."/>
            <person name="Magnuson J."/>
            <person name="Maillard F."/>
            <person name="Murat C."/>
            <person name="Nolan M."/>
            <person name="Ohm R.A."/>
            <person name="Pangilinan J."/>
            <person name="Pereira M.F."/>
            <person name="Perotto S."/>
            <person name="Peter M."/>
            <person name="Pfister S."/>
            <person name="Riley R."/>
            <person name="Sitrit Y."/>
            <person name="Stielow J.B."/>
            <person name="Szollosi G."/>
            <person name="Zifcakova L."/>
            <person name="Stursova M."/>
            <person name="Spatafora J.W."/>
            <person name="Tedersoo L."/>
            <person name="Vaario L.M."/>
            <person name="Yamada A."/>
            <person name="Yan M."/>
            <person name="Wang P."/>
            <person name="Xu J."/>
            <person name="Bruns T."/>
            <person name="Baldrian P."/>
            <person name="Vilgalys R."/>
            <person name="Dunand C."/>
            <person name="Henrissat B."/>
            <person name="Grigoriev I.V."/>
            <person name="Hibbett D."/>
            <person name="Nagy L.G."/>
            <person name="Martin F.M."/>
        </authorList>
    </citation>
    <scope>NUCLEOTIDE SEQUENCE</scope>
    <source>
        <strain evidence="2">UH-Tt-Lm1</strain>
    </source>
</reference>
<feature type="compositionally biased region" description="Basic residues" evidence="1">
    <location>
        <begin position="185"/>
        <end position="194"/>
    </location>
</feature>
<evidence type="ECO:0000313" key="2">
    <source>
        <dbReference type="EMBL" id="KAF9784652.1"/>
    </source>
</evidence>
<name>A0A9P6HD62_9AGAM</name>
<dbReference type="AlphaFoldDB" id="A0A9P6HD62"/>
<organism evidence="2 3">
    <name type="scientific">Thelephora terrestris</name>
    <dbReference type="NCBI Taxonomy" id="56493"/>
    <lineage>
        <taxon>Eukaryota</taxon>
        <taxon>Fungi</taxon>
        <taxon>Dikarya</taxon>
        <taxon>Basidiomycota</taxon>
        <taxon>Agaricomycotina</taxon>
        <taxon>Agaricomycetes</taxon>
        <taxon>Thelephorales</taxon>
        <taxon>Thelephoraceae</taxon>
        <taxon>Thelephora</taxon>
    </lineage>
</organism>